<dbReference type="Proteomes" id="UP000033121">
    <property type="component" value="Unassembled WGS sequence"/>
</dbReference>
<protein>
    <submittedName>
        <fullName evidence="1">Uncharacterized protein</fullName>
    </submittedName>
</protein>
<accession>A0A0E9N0L7</accession>
<dbReference type="STRING" id="1220578.FPE01S_02_02900"/>
<dbReference type="RefSeq" id="WP_046369107.1">
    <property type="nucleotide sequence ID" value="NZ_BBWV01000002.1"/>
</dbReference>
<dbReference type="AlphaFoldDB" id="A0A0E9N0L7"/>
<sequence length="92" mass="10819">MRIFTEYAYLWELKVRLNITVDEVLLEAIKSYAAIKGVSVSELVENHFRTVARPSRRKNILQLVDKLERPDIAPKADLKDLFYQEQSEKYGF</sequence>
<dbReference type="EMBL" id="BBWV01000002">
    <property type="protein sequence ID" value="GAO43186.1"/>
    <property type="molecule type" value="Genomic_DNA"/>
</dbReference>
<gene>
    <name evidence="1" type="ORF">FPE01S_02_02900</name>
</gene>
<evidence type="ECO:0000313" key="2">
    <source>
        <dbReference type="Proteomes" id="UP000033121"/>
    </source>
</evidence>
<evidence type="ECO:0000313" key="1">
    <source>
        <dbReference type="EMBL" id="GAO43186.1"/>
    </source>
</evidence>
<comment type="caution">
    <text evidence="1">The sequence shown here is derived from an EMBL/GenBank/DDBJ whole genome shotgun (WGS) entry which is preliminary data.</text>
</comment>
<keyword evidence="2" id="KW-1185">Reference proteome</keyword>
<dbReference type="InterPro" id="IPR045944">
    <property type="entry name" value="DUF6364"/>
</dbReference>
<organism evidence="1 2">
    <name type="scientific">Flavihumibacter petaseus NBRC 106054</name>
    <dbReference type="NCBI Taxonomy" id="1220578"/>
    <lineage>
        <taxon>Bacteria</taxon>
        <taxon>Pseudomonadati</taxon>
        <taxon>Bacteroidota</taxon>
        <taxon>Chitinophagia</taxon>
        <taxon>Chitinophagales</taxon>
        <taxon>Chitinophagaceae</taxon>
        <taxon>Flavihumibacter</taxon>
    </lineage>
</organism>
<proteinExistence type="predicted"/>
<dbReference type="Pfam" id="PF19891">
    <property type="entry name" value="DUF6364"/>
    <property type="match status" value="1"/>
</dbReference>
<reference evidence="1 2" key="1">
    <citation type="submission" date="2015-04" db="EMBL/GenBank/DDBJ databases">
        <title>Whole genome shotgun sequence of Flavihumibacter petaseus NBRC 106054.</title>
        <authorList>
            <person name="Miyazawa S."/>
            <person name="Hosoyama A."/>
            <person name="Hashimoto M."/>
            <person name="Noguchi M."/>
            <person name="Tsuchikane K."/>
            <person name="Ohji S."/>
            <person name="Yamazoe A."/>
            <person name="Ichikawa N."/>
            <person name="Kimura A."/>
            <person name="Fujita N."/>
        </authorList>
    </citation>
    <scope>NUCLEOTIDE SEQUENCE [LARGE SCALE GENOMIC DNA]</scope>
    <source>
        <strain evidence="1 2">NBRC 106054</strain>
    </source>
</reference>
<name>A0A0E9N0L7_9BACT</name>